<reference evidence="6 7" key="1">
    <citation type="journal article" date="2015" name="Genome Announc.">
        <title>Genome Assemblies of Three Soil-Associated Devosia species: D. insulae, D. limi, and D. soli.</title>
        <authorList>
            <person name="Hassan Y.I."/>
            <person name="Lepp D."/>
            <person name="Zhou T."/>
        </authorList>
    </citation>
    <scope>NUCLEOTIDE SEQUENCE [LARGE SCALE GENOMIC DNA]</scope>
    <source>
        <strain evidence="6 7">DS-56</strain>
    </source>
</reference>
<keyword evidence="1" id="KW-0805">Transcription regulation</keyword>
<dbReference type="Pfam" id="PF07729">
    <property type="entry name" value="FCD"/>
    <property type="match status" value="1"/>
</dbReference>
<sequence length="258" mass="29118">MPRPRLSAASAPAEPGPSFAASDINQALPKTAQVYELVRRAIVSLDMPPGHAINEKKICEELQISRTPLREAILQLHAENLVDVRPNAGTFVAPIDLRYVLEGQLVRDALETKVVRFAARRVNKAFMARLDLNMHQQKLFAAERDYDQFYYHDEAMHQLICEFGASQRIWRLVTGAKAQLDRVRRLQMPEPNHLGIVLAEHGAIVEAIRNGDEAAAAQAMKVHLDRVFLTIRHLMGLKAELFAPQADQLLEEFERFSV</sequence>
<dbReference type="Gene3D" id="1.20.120.530">
    <property type="entry name" value="GntR ligand-binding domain-like"/>
    <property type="match status" value="1"/>
</dbReference>
<feature type="region of interest" description="Disordered" evidence="4">
    <location>
        <begin position="1"/>
        <end position="22"/>
    </location>
</feature>
<dbReference type="SUPFAM" id="SSF46785">
    <property type="entry name" value="Winged helix' DNA-binding domain"/>
    <property type="match status" value="1"/>
</dbReference>
<evidence type="ECO:0000259" key="5">
    <source>
        <dbReference type="PROSITE" id="PS50949"/>
    </source>
</evidence>
<dbReference type="Gene3D" id="1.10.10.10">
    <property type="entry name" value="Winged helix-like DNA-binding domain superfamily/Winged helix DNA-binding domain"/>
    <property type="match status" value="1"/>
</dbReference>
<evidence type="ECO:0000313" key="7">
    <source>
        <dbReference type="Proteomes" id="UP000095463"/>
    </source>
</evidence>
<keyword evidence="2" id="KW-0238">DNA-binding</keyword>
<dbReference type="SMART" id="SM00345">
    <property type="entry name" value="HTH_GNTR"/>
    <property type="match status" value="1"/>
</dbReference>
<dbReference type="PROSITE" id="PS50949">
    <property type="entry name" value="HTH_GNTR"/>
    <property type="match status" value="1"/>
</dbReference>
<dbReference type="InterPro" id="IPR000524">
    <property type="entry name" value="Tscrpt_reg_HTH_GntR"/>
</dbReference>
<dbReference type="GO" id="GO:0003677">
    <property type="term" value="F:DNA binding"/>
    <property type="evidence" value="ECO:0007669"/>
    <property type="project" value="UniProtKB-KW"/>
</dbReference>
<evidence type="ECO:0000313" key="6">
    <source>
        <dbReference type="EMBL" id="OEO32888.1"/>
    </source>
</evidence>
<evidence type="ECO:0000256" key="3">
    <source>
        <dbReference type="ARBA" id="ARBA00023163"/>
    </source>
</evidence>
<dbReference type="SMART" id="SM00895">
    <property type="entry name" value="FCD"/>
    <property type="match status" value="1"/>
</dbReference>
<keyword evidence="7" id="KW-1185">Reference proteome</keyword>
<dbReference type="EMBL" id="LAJE02000045">
    <property type="protein sequence ID" value="OEO32888.1"/>
    <property type="molecule type" value="Genomic_DNA"/>
</dbReference>
<dbReference type="RefSeq" id="WP_069907970.1">
    <property type="nucleotide sequence ID" value="NZ_LAJE02000045.1"/>
</dbReference>
<accession>A0A1E5XWB5</accession>
<dbReference type="SUPFAM" id="SSF48008">
    <property type="entry name" value="GntR ligand-binding domain-like"/>
    <property type="match status" value="1"/>
</dbReference>
<dbReference type="CDD" id="cd07377">
    <property type="entry name" value="WHTH_GntR"/>
    <property type="match status" value="1"/>
</dbReference>
<dbReference type="Proteomes" id="UP000095463">
    <property type="component" value="Unassembled WGS sequence"/>
</dbReference>
<organism evidence="6 7">
    <name type="scientific">Devosia insulae DS-56</name>
    <dbReference type="NCBI Taxonomy" id="1116389"/>
    <lineage>
        <taxon>Bacteria</taxon>
        <taxon>Pseudomonadati</taxon>
        <taxon>Pseudomonadota</taxon>
        <taxon>Alphaproteobacteria</taxon>
        <taxon>Hyphomicrobiales</taxon>
        <taxon>Devosiaceae</taxon>
        <taxon>Devosia</taxon>
    </lineage>
</organism>
<feature type="domain" description="HTH gntR-type" evidence="5">
    <location>
        <begin position="28"/>
        <end position="95"/>
    </location>
</feature>
<dbReference type="Pfam" id="PF00392">
    <property type="entry name" value="GntR"/>
    <property type="match status" value="1"/>
</dbReference>
<dbReference type="InterPro" id="IPR008920">
    <property type="entry name" value="TF_FadR/GntR_C"/>
</dbReference>
<evidence type="ECO:0000256" key="4">
    <source>
        <dbReference type="SAM" id="MobiDB-lite"/>
    </source>
</evidence>
<dbReference type="PANTHER" id="PTHR43537:SF45">
    <property type="entry name" value="GNTR FAMILY REGULATORY PROTEIN"/>
    <property type="match status" value="1"/>
</dbReference>
<dbReference type="AlphaFoldDB" id="A0A1E5XWB5"/>
<dbReference type="InterPro" id="IPR036388">
    <property type="entry name" value="WH-like_DNA-bd_sf"/>
</dbReference>
<evidence type="ECO:0000256" key="1">
    <source>
        <dbReference type="ARBA" id="ARBA00023015"/>
    </source>
</evidence>
<evidence type="ECO:0000256" key="2">
    <source>
        <dbReference type="ARBA" id="ARBA00023125"/>
    </source>
</evidence>
<comment type="caution">
    <text evidence="6">The sequence shown here is derived from an EMBL/GenBank/DDBJ whole genome shotgun (WGS) entry which is preliminary data.</text>
</comment>
<name>A0A1E5XWB5_9HYPH</name>
<dbReference type="PANTHER" id="PTHR43537">
    <property type="entry name" value="TRANSCRIPTIONAL REGULATOR, GNTR FAMILY"/>
    <property type="match status" value="1"/>
</dbReference>
<dbReference type="InterPro" id="IPR011711">
    <property type="entry name" value="GntR_C"/>
</dbReference>
<dbReference type="GO" id="GO:0003700">
    <property type="term" value="F:DNA-binding transcription factor activity"/>
    <property type="evidence" value="ECO:0007669"/>
    <property type="project" value="InterPro"/>
</dbReference>
<proteinExistence type="predicted"/>
<keyword evidence="3" id="KW-0804">Transcription</keyword>
<protein>
    <recommendedName>
        <fullName evidence="5">HTH gntR-type domain-containing protein</fullName>
    </recommendedName>
</protein>
<dbReference type="InterPro" id="IPR036390">
    <property type="entry name" value="WH_DNA-bd_sf"/>
</dbReference>
<gene>
    <name evidence="6" type="ORF">VW23_009325</name>
</gene>